<dbReference type="Proteomes" id="UP001328107">
    <property type="component" value="Unassembled WGS sequence"/>
</dbReference>
<keyword evidence="2" id="KW-1185">Reference proteome</keyword>
<feature type="non-terminal residue" evidence="1">
    <location>
        <position position="145"/>
    </location>
</feature>
<proteinExistence type="predicted"/>
<organism evidence="1 2">
    <name type="scientific">Pristionchus mayeri</name>
    <dbReference type="NCBI Taxonomy" id="1317129"/>
    <lineage>
        <taxon>Eukaryota</taxon>
        <taxon>Metazoa</taxon>
        <taxon>Ecdysozoa</taxon>
        <taxon>Nematoda</taxon>
        <taxon>Chromadorea</taxon>
        <taxon>Rhabditida</taxon>
        <taxon>Rhabditina</taxon>
        <taxon>Diplogasteromorpha</taxon>
        <taxon>Diplogasteroidea</taxon>
        <taxon>Neodiplogasteridae</taxon>
        <taxon>Pristionchus</taxon>
    </lineage>
</organism>
<comment type="caution">
    <text evidence="1">The sequence shown here is derived from an EMBL/GenBank/DDBJ whole genome shotgun (WGS) entry which is preliminary data.</text>
</comment>
<dbReference type="AlphaFoldDB" id="A0AAN4Z834"/>
<accession>A0AAN4Z834</accession>
<evidence type="ECO:0000313" key="1">
    <source>
        <dbReference type="EMBL" id="GMR33733.1"/>
    </source>
</evidence>
<protein>
    <submittedName>
        <fullName evidence="1">Uncharacterized protein</fullName>
    </submittedName>
</protein>
<sequence>MDKLLSLPPMEKIFMEFRIPQVNADQFLHLLSLHKFIHFYYSSVVINGDELKRAMEMISTEIRERAARVRLNATMVSNWLRSEGFSDSSKAGDTCREFELVKIPDEYDNSLSFRYRRCYIRIYRFDWTSSTFNNIILMTNREETM</sequence>
<reference evidence="2" key="1">
    <citation type="submission" date="2022-10" db="EMBL/GenBank/DDBJ databases">
        <title>Genome assembly of Pristionchus species.</title>
        <authorList>
            <person name="Yoshida K."/>
            <person name="Sommer R.J."/>
        </authorList>
    </citation>
    <scope>NUCLEOTIDE SEQUENCE [LARGE SCALE GENOMIC DNA]</scope>
    <source>
        <strain evidence="2">RS5460</strain>
    </source>
</reference>
<evidence type="ECO:0000313" key="2">
    <source>
        <dbReference type="Proteomes" id="UP001328107"/>
    </source>
</evidence>
<dbReference type="EMBL" id="BTRK01000001">
    <property type="protein sequence ID" value="GMR33733.1"/>
    <property type="molecule type" value="Genomic_DNA"/>
</dbReference>
<gene>
    <name evidence="1" type="ORF">PMAYCL1PPCAC_03928</name>
</gene>
<name>A0AAN4Z834_9BILA</name>